<protein>
    <submittedName>
        <fullName evidence="2">Uncharacterized protein</fullName>
    </submittedName>
</protein>
<organism evidence="2">
    <name type="scientific">Staphylococcus xylosus</name>
    <dbReference type="NCBI Taxonomy" id="1288"/>
    <lineage>
        <taxon>Bacteria</taxon>
        <taxon>Bacillati</taxon>
        <taxon>Bacillota</taxon>
        <taxon>Bacilli</taxon>
        <taxon>Bacillales</taxon>
        <taxon>Staphylococcaceae</taxon>
        <taxon>Staphylococcus</taxon>
    </lineage>
</organism>
<proteinExistence type="predicted"/>
<dbReference type="AlphaFoldDB" id="K8DVP4"/>
<evidence type="ECO:0000256" key="1">
    <source>
        <dbReference type="SAM" id="Phobius"/>
    </source>
</evidence>
<name>K8DVP4_STAXY</name>
<keyword evidence="1" id="KW-0812">Transmembrane</keyword>
<keyword evidence="1" id="KW-0472">Membrane</keyword>
<evidence type="ECO:0000313" key="2">
    <source>
        <dbReference type="EMBL" id="CCM44179.1"/>
    </source>
</evidence>
<dbReference type="EMBL" id="HE993885">
    <property type="protein sequence ID" value="CCM44179.1"/>
    <property type="molecule type" value="Genomic_DNA"/>
</dbReference>
<reference evidence="2" key="2">
    <citation type="submission" date="2012-11" db="EMBL/GenBank/DDBJ databases">
        <title>A Staphyloccocus xylosus isolate with a new mecC allotype provides insights into the evolutionary origins of the type XI SCCmec.</title>
        <authorList>
            <person name="Harrison E.M."/>
            <person name="Paterson G.K."/>
            <person name="Holden M.T.G."/>
            <person name="Morgan F.E.J."/>
            <person name="Rhod Larsen A."/>
            <person name="Leroy S."/>
            <person name="Zadoks R."/>
            <person name="Peacock S.J."/>
            <person name="Parkhill J."/>
            <person name="Holmes M.A."/>
        </authorList>
    </citation>
    <scope>NUCLEOTIDE SEQUENCE</scope>
    <source>
        <strain evidence="2">S04010</strain>
    </source>
</reference>
<accession>K8DVP4</accession>
<keyword evidence="1" id="KW-1133">Transmembrane helix</keyword>
<feature type="transmembrane region" description="Helical" evidence="1">
    <location>
        <begin position="12"/>
        <end position="30"/>
    </location>
</feature>
<reference evidence="2" key="1">
    <citation type="submission" date="2012-09" db="EMBL/GenBank/DDBJ databases">
        <authorList>
            <person name="Salehi R."/>
            <person name="Fisher C.A."/>
            <person name="Bignell P.A."/>
            <person name="Old J.M."/>
        </authorList>
    </citation>
    <scope>NUCLEOTIDE SEQUENCE</scope>
    <source>
        <strain evidence="2">S04010</strain>
    </source>
</reference>
<sequence length="38" mass="4559">MYNNKHFQIISAAYLVLLIILYAFVLFYLVNSRDNNYT</sequence>